<feature type="transmembrane region" description="Helical" evidence="1">
    <location>
        <begin position="57"/>
        <end position="82"/>
    </location>
</feature>
<feature type="transmembrane region" description="Helical" evidence="1">
    <location>
        <begin position="94"/>
        <end position="111"/>
    </location>
</feature>
<gene>
    <name evidence="3" type="ORF">UV12_C0002G0096</name>
</gene>
<feature type="chain" id="PRO_5002535808" evidence="2">
    <location>
        <begin position="24"/>
        <end position="536"/>
    </location>
</feature>
<organism evidence="3 4">
    <name type="scientific">Candidatus Nomurabacteria bacterium GW2011_GWC2_42_20</name>
    <dbReference type="NCBI Taxonomy" id="1618756"/>
    <lineage>
        <taxon>Bacteria</taxon>
        <taxon>Candidatus Nomuraibacteriota</taxon>
    </lineage>
</organism>
<protein>
    <submittedName>
        <fullName evidence="3">Uncharacterized protein</fullName>
    </submittedName>
</protein>
<keyword evidence="1" id="KW-0472">Membrane</keyword>
<dbReference type="EMBL" id="LCDG01000002">
    <property type="protein sequence ID" value="KKS48247.1"/>
    <property type="molecule type" value="Genomic_DNA"/>
</dbReference>
<keyword evidence="1" id="KW-1133">Transmembrane helix</keyword>
<dbReference type="PATRIC" id="fig|1618756.3.peg.214"/>
<feature type="signal peptide" evidence="2">
    <location>
        <begin position="1"/>
        <end position="23"/>
    </location>
</feature>
<reference evidence="3 4" key="1">
    <citation type="journal article" date="2015" name="Nature">
        <title>rRNA introns, odd ribosomes, and small enigmatic genomes across a large radiation of phyla.</title>
        <authorList>
            <person name="Brown C.T."/>
            <person name="Hug L.A."/>
            <person name="Thomas B.C."/>
            <person name="Sharon I."/>
            <person name="Castelle C.J."/>
            <person name="Singh A."/>
            <person name="Wilkins M.J."/>
            <person name="Williams K.H."/>
            <person name="Banfield J.F."/>
        </authorList>
    </citation>
    <scope>NUCLEOTIDE SEQUENCE [LARGE SCALE GENOMIC DNA]</scope>
</reference>
<evidence type="ECO:0000313" key="3">
    <source>
        <dbReference type="EMBL" id="KKS48247.1"/>
    </source>
</evidence>
<dbReference type="Proteomes" id="UP000034704">
    <property type="component" value="Unassembled WGS sequence"/>
</dbReference>
<evidence type="ECO:0000256" key="1">
    <source>
        <dbReference type="SAM" id="Phobius"/>
    </source>
</evidence>
<dbReference type="STRING" id="1618756.UV12_C0002G0096"/>
<evidence type="ECO:0000256" key="2">
    <source>
        <dbReference type="SAM" id="SignalP"/>
    </source>
</evidence>
<accession>A0A0G0ZHQ5</accession>
<dbReference type="InterPro" id="IPR018247">
    <property type="entry name" value="EF_Hand_1_Ca_BS"/>
</dbReference>
<evidence type="ECO:0000313" key="4">
    <source>
        <dbReference type="Proteomes" id="UP000034704"/>
    </source>
</evidence>
<comment type="caution">
    <text evidence="3">The sequence shown here is derived from an EMBL/GenBank/DDBJ whole genome shotgun (WGS) entry which is preliminary data.</text>
</comment>
<keyword evidence="2" id="KW-0732">Signal</keyword>
<sequence>MKKIVIFISLMATFFVFASFTHAQDYTPLAPLPGTFTGATGSETTNLSTYLGGMLKLLIALGAGVSILVAIIGGTQYVVAGIAPSAKQDAKERILNALIGLTLVLTSYLILNSINPGLVQFNFSLPPIGTSPAPTTAGGGVHIPLSLPTTPLVQPDVYGVAAPIDNNAAIVAANTQAQDQINALIDRNNDYSIISHCIMSTTYDLCAQTDLNGDGKTDTADVGLFRTKGYTFNVNQNTTLELVNDTPQSAKSCFFKISTANVRSLLPHPQQTQQEDIPAQTTPCGGPAGRVLMPTVACNGATWLRSTVLGSVCAADNGYLNMAFGFVWGADGVSPGEAGSDGQYSNFKTWVTSASNGSVVDLRTLLSKTFFNRQQAYDDGPPVQPYFENILGKITYATIAQYDLNDDGLADFGSAGADMAVFNSCKASPISGICAQADFNEDGTIDNRDLAFANDLFSGPGLAFGWKLDWFESRFFDTTGYSDKQIINYCIGHKAFENCGGSDFNGDGVVSAADLAVFNDLATQLDFNGDGIVNLQ</sequence>
<proteinExistence type="predicted"/>
<keyword evidence="1" id="KW-0812">Transmembrane</keyword>
<dbReference type="PROSITE" id="PS00018">
    <property type="entry name" value="EF_HAND_1"/>
    <property type="match status" value="1"/>
</dbReference>
<name>A0A0G0ZHQ5_9BACT</name>
<dbReference type="AlphaFoldDB" id="A0A0G0ZHQ5"/>